<gene>
    <name evidence="3" type="ORF">M9978_16325</name>
</gene>
<keyword evidence="4" id="KW-1185">Reference proteome</keyword>
<protein>
    <submittedName>
        <fullName evidence="3">Uncharacterized protein</fullName>
    </submittedName>
</protein>
<sequence length="1073" mass="113190">MARPRIPRALAAAVIRAAAASRSADGTPTPSPTPAPSWSVQPSISGTPQVGETLTGGDGTISNGTVSARAWLRNSSAISGANGTTYLLVGDDEGADISFKVTASGDGGTTDATSAEVGPVEAAPEPSEPALFGVNVNPSFQRTYNNLLAKRPWIDPVGDYDYTAYPHVNAAGALVSVPAGLSYVSRDVLNPGAGTTGWFRIVMTGGGDGSTVYVSADPATTEGAVVQIDSHTWEFQFDVPGGTTGPNSGVEVRCTATPSTPITNIDCREITGAEGAYVSADTWHPGFVARLQANADYFRTLDLQGINSPHMPTRLYDDWADRALSRDALGYRSAKLVHGTGSSKLKLVVKAYVETDEQAELLAERMATDTMWTGLGGNELTLTILAASGAGSVALNGDLDIVVTPAAGATSAAQIAAQLYAHAEIPLMVNIFAGTNTAPVGSDEYNAGLAAGAVATLAETNFSGGFDGAMGGYWPDLIQLANDVGQAGPWLHMPFNANENYATGLGAMLDADLDEELRDYTIVEIHNEAWNFATQATRWLLAVALFEGQTGSTEQEIILKGVADRAVQNFAALLVEAPWVRTSVGSQTGSPQVTQWLLDYPGFDSSVVKMIAFAPYFYPTPPLPSDDDEYFAQLYASAALIPGLVEDQLELLDPVDIEADFYEWGQHDNFEDDMTEAERRRDDPRMGDVHNFAASELARRCGVGVTRRLTFFNDYSPTGLGTSGQWGLYRYVGEAPTPKSIAWAAIRTGQYLPYKLPAAALSVSGTRVEGSDLTYVIPAVYRTDTITVQPTRDGVDFGSPFVLEPGDPNPTYTQVSGDIGTIISGSMLLENAHASVEYTFADGAATEADIPPFSLDDLTDLMARWDANVSLSNSLGQNVWLAAQGSGTLQSVGNPATIGTADGHPALIFAKSTYDNVPSNVDVGTGDFTFLIVGKLAGSGIDGDNTLFGCVNNNGPSVDMQGSGTTLRLVRQMIAVQGSVTAGIDLTDRFVITARYRTSDKHWSLRVNNVEVGNGTGGADFSAGVIHLGFNVGNGAGFNGPIHCFAVCNSYLSEGLVAAWEAFEADAWDITLT</sequence>
<dbReference type="RefSeq" id="WP_254295045.1">
    <property type="nucleotide sequence ID" value="NZ_JAMLDX010000014.1"/>
</dbReference>
<proteinExistence type="predicted"/>
<feature type="region of interest" description="Disordered" evidence="1">
    <location>
        <begin position="18"/>
        <end position="60"/>
    </location>
</feature>
<reference evidence="3" key="1">
    <citation type="submission" date="2022-05" db="EMBL/GenBank/DDBJ databases">
        <title>Sphingomonas sp. strain MG17 Genome sequencing and assembly.</title>
        <authorList>
            <person name="Kim I."/>
        </authorList>
    </citation>
    <scope>NUCLEOTIDE SEQUENCE</scope>
    <source>
        <strain evidence="3">MG17</strain>
    </source>
</reference>
<evidence type="ECO:0000256" key="1">
    <source>
        <dbReference type="SAM" id="MobiDB-lite"/>
    </source>
</evidence>
<feature type="signal peptide" evidence="2">
    <location>
        <begin position="1"/>
        <end position="24"/>
    </location>
</feature>
<name>A0A9X2HLT2_9SPHN</name>
<dbReference type="EMBL" id="JAMLDX010000014">
    <property type="protein sequence ID" value="MCP3731992.1"/>
    <property type="molecule type" value="Genomic_DNA"/>
</dbReference>
<feature type="compositionally biased region" description="Low complexity" evidence="1">
    <location>
        <begin position="18"/>
        <end position="28"/>
    </location>
</feature>
<evidence type="ECO:0000313" key="4">
    <source>
        <dbReference type="Proteomes" id="UP001139451"/>
    </source>
</evidence>
<evidence type="ECO:0000313" key="3">
    <source>
        <dbReference type="EMBL" id="MCP3731992.1"/>
    </source>
</evidence>
<feature type="compositionally biased region" description="Polar residues" evidence="1">
    <location>
        <begin position="40"/>
        <end position="52"/>
    </location>
</feature>
<comment type="caution">
    <text evidence="3">The sequence shown here is derived from an EMBL/GenBank/DDBJ whole genome shotgun (WGS) entry which is preliminary data.</text>
</comment>
<feature type="chain" id="PRO_5040758342" evidence="2">
    <location>
        <begin position="25"/>
        <end position="1073"/>
    </location>
</feature>
<dbReference type="AlphaFoldDB" id="A0A9X2HLT2"/>
<dbReference type="Gene3D" id="2.60.40.2700">
    <property type="match status" value="1"/>
</dbReference>
<accession>A0A9X2HLT2</accession>
<keyword evidence="2" id="KW-0732">Signal</keyword>
<organism evidence="3 4">
    <name type="scientific">Sphingomonas tagetis</name>
    <dbReference type="NCBI Taxonomy" id="2949092"/>
    <lineage>
        <taxon>Bacteria</taxon>
        <taxon>Pseudomonadati</taxon>
        <taxon>Pseudomonadota</taxon>
        <taxon>Alphaproteobacteria</taxon>
        <taxon>Sphingomonadales</taxon>
        <taxon>Sphingomonadaceae</taxon>
        <taxon>Sphingomonas</taxon>
    </lineage>
</organism>
<dbReference type="Proteomes" id="UP001139451">
    <property type="component" value="Unassembled WGS sequence"/>
</dbReference>
<evidence type="ECO:0000256" key="2">
    <source>
        <dbReference type="SAM" id="SignalP"/>
    </source>
</evidence>